<sequence>MDDTREMERLNMELYLRNCLIIQENERLRKRARQLRKENEALVSQWKQKVGHPNFIQKPKPEPELKLQLGSSSQQDKKPSNNIKGHD</sequence>
<dbReference type="EMBL" id="JARYMX010000007">
    <property type="protein sequence ID" value="KAJ9540226.1"/>
    <property type="molecule type" value="Genomic_DNA"/>
</dbReference>
<dbReference type="AlphaFoldDB" id="A0AA38SQP0"/>
<keyword evidence="3" id="KW-1185">Reference proteome</keyword>
<evidence type="ECO:0000313" key="2">
    <source>
        <dbReference type="EMBL" id="KAJ9540226.1"/>
    </source>
</evidence>
<name>A0AA38SQP0_9ASTR</name>
<reference evidence="2" key="1">
    <citation type="submission" date="2023-03" db="EMBL/GenBank/DDBJ databases">
        <title>Chromosome-scale reference genome and RAD-based genetic map of yellow starthistle (Centaurea solstitialis) reveal putative structural variation and QTLs associated with invader traits.</title>
        <authorList>
            <person name="Reatini B."/>
            <person name="Cang F.A."/>
            <person name="Jiang Q."/>
            <person name="Mckibben M.T.W."/>
            <person name="Barker M.S."/>
            <person name="Rieseberg L.H."/>
            <person name="Dlugosch K.M."/>
        </authorList>
    </citation>
    <scope>NUCLEOTIDE SEQUENCE</scope>
    <source>
        <strain evidence="2">CAN-66</strain>
        <tissue evidence="2">Leaf</tissue>
    </source>
</reference>
<evidence type="ECO:0000256" key="1">
    <source>
        <dbReference type="SAM" id="MobiDB-lite"/>
    </source>
</evidence>
<feature type="compositionally biased region" description="Basic and acidic residues" evidence="1">
    <location>
        <begin position="75"/>
        <end position="87"/>
    </location>
</feature>
<dbReference type="InterPro" id="IPR039312">
    <property type="entry name" value="ZPR"/>
</dbReference>
<evidence type="ECO:0000313" key="3">
    <source>
        <dbReference type="Proteomes" id="UP001172457"/>
    </source>
</evidence>
<organism evidence="2 3">
    <name type="scientific">Centaurea solstitialis</name>
    <name type="common">yellow star-thistle</name>
    <dbReference type="NCBI Taxonomy" id="347529"/>
    <lineage>
        <taxon>Eukaryota</taxon>
        <taxon>Viridiplantae</taxon>
        <taxon>Streptophyta</taxon>
        <taxon>Embryophyta</taxon>
        <taxon>Tracheophyta</taxon>
        <taxon>Spermatophyta</taxon>
        <taxon>Magnoliopsida</taxon>
        <taxon>eudicotyledons</taxon>
        <taxon>Gunneridae</taxon>
        <taxon>Pentapetalae</taxon>
        <taxon>asterids</taxon>
        <taxon>campanulids</taxon>
        <taxon>Asterales</taxon>
        <taxon>Asteraceae</taxon>
        <taxon>Carduoideae</taxon>
        <taxon>Cardueae</taxon>
        <taxon>Centaureinae</taxon>
        <taxon>Centaurea</taxon>
    </lineage>
</organism>
<dbReference type="PANTHER" id="PTHR33601">
    <property type="entry name" value="PROTEIN LITTLE ZIPPER 4"/>
    <property type="match status" value="1"/>
</dbReference>
<feature type="region of interest" description="Disordered" evidence="1">
    <location>
        <begin position="50"/>
        <end position="87"/>
    </location>
</feature>
<accession>A0AA38SQP0</accession>
<dbReference type="Proteomes" id="UP001172457">
    <property type="component" value="Chromosome 7"/>
</dbReference>
<gene>
    <name evidence="2" type="ORF">OSB04_026732</name>
</gene>
<dbReference type="PANTHER" id="PTHR33601:SF1">
    <property type="entry name" value="PROTEIN LITTLE ZIPPER 4"/>
    <property type="match status" value="1"/>
</dbReference>
<protein>
    <submittedName>
        <fullName evidence="2">Uncharacterized protein</fullName>
    </submittedName>
</protein>
<comment type="caution">
    <text evidence="2">The sequence shown here is derived from an EMBL/GenBank/DDBJ whole genome shotgun (WGS) entry which is preliminary data.</text>
</comment>
<proteinExistence type="predicted"/>